<reference evidence="2 3" key="1">
    <citation type="submission" date="2014-06" db="EMBL/GenBank/DDBJ databases">
        <authorList>
            <person name="Swart Estienne"/>
        </authorList>
    </citation>
    <scope>NUCLEOTIDE SEQUENCE [LARGE SCALE GENOMIC DNA]</scope>
    <source>
        <strain evidence="2 3">130c</strain>
    </source>
</reference>
<protein>
    <submittedName>
        <fullName evidence="2">Uncharacterized protein</fullName>
    </submittedName>
</protein>
<dbReference type="InParanoid" id="A0A078AIP8"/>
<feature type="signal peptide" evidence="1">
    <location>
        <begin position="1"/>
        <end position="16"/>
    </location>
</feature>
<name>A0A078AIP8_STYLE</name>
<dbReference type="PANTHER" id="PTHR38564:SF2">
    <property type="entry name" value="WU:FC46H12 PRECURSOR"/>
    <property type="match status" value="1"/>
</dbReference>
<dbReference type="PANTHER" id="PTHR38564">
    <property type="entry name" value="SI:CH73-250A16.5-RELATED"/>
    <property type="match status" value="1"/>
</dbReference>
<gene>
    <name evidence="2" type="primary">Contig5506.g5894</name>
    <name evidence="2" type="ORF">STYLEM_11121</name>
</gene>
<organism evidence="2 3">
    <name type="scientific">Stylonychia lemnae</name>
    <name type="common">Ciliate</name>
    <dbReference type="NCBI Taxonomy" id="5949"/>
    <lineage>
        <taxon>Eukaryota</taxon>
        <taxon>Sar</taxon>
        <taxon>Alveolata</taxon>
        <taxon>Ciliophora</taxon>
        <taxon>Intramacronucleata</taxon>
        <taxon>Spirotrichea</taxon>
        <taxon>Stichotrichia</taxon>
        <taxon>Sporadotrichida</taxon>
        <taxon>Oxytrichidae</taxon>
        <taxon>Stylonychinae</taxon>
        <taxon>Stylonychia</taxon>
    </lineage>
</organism>
<evidence type="ECO:0000313" key="3">
    <source>
        <dbReference type="Proteomes" id="UP000039865"/>
    </source>
</evidence>
<dbReference type="EMBL" id="CCKQ01010566">
    <property type="protein sequence ID" value="CDW82094.1"/>
    <property type="molecule type" value="Genomic_DNA"/>
</dbReference>
<evidence type="ECO:0000256" key="1">
    <source>
        <dbReference type="SAM" id="SignalP"/>
    </source>
</evidence>
<sequence length="157" mass="17455">MNKLIVLAALLSVNLASKNDFPSFDALHANCALKVTYKGQTCDTVLPKIESVIKSFTPEPESKGLYAIKEDGSDYVWSTRTTPTHHYVDDIIFETDASNGDCVVESKSRSESLSYYDYETNYCNMWAVHNVVGGFTDVTPSDCKFIPTDPVTRCAVY</sequence>
<dbReference type="OrthoDB" id="5946254at2759"/>
<evidence type="ECO:0000313" key="2">
    <source>
        <dbReference type="EMBL" id="CDW82094.1"/>
    </source>
</evidence>
<proteinExistence type="predicted"/>
<keyword evidence="1" id="KW-0732">Signal</keyword>
<feature type="chain" id="PRO_5001729436" evidence="1">
    <location>
        <begin position="17"/>
        <end position="157"/>
    </location>
</feature>
<keyword evidence="3" id="KW-1185">Reference proteome</keyword>
<dbReference type="Proteomes" id="UP000039865">
    <property type="component" value="Unassembled WGS sequence"/>
</dbReference>
<dbReference type="AlphaFoldDB" id="A0A078AIP8"/>
<accession>A0A078AIP8</accession>
<dbReference type="Pfam" id="PF07386">
    <property type="entry name" value="DUF1499"/>
    <property type="match status" value="1"/>
</dbReference>
<dbReference type="InterPro" id="IPR010865">
    <property type="entry name" value="DUF1499"/>
</dbReference>